<dbReference type="AlphaFoldDB" id="V4B6J9"/>
<dbReference type="CTD" id="20234159"/>
<accession>V4B6J9</accession>
<feature type="transmembrane region" description="Helical" evidence="1">
    <location>
        <begin position="33"/>
        <end position="61"/>
    </location>
</feature>
<keyword evidence="1" id="KW-0812">Transmembrane</keyword>
<proteinExistence type="predicted"/>
<evidence type="ECO:0000313" key="2">
    <source>
        <dbReference type="EMBL" id="ESP01717.1"/>
    </source>
</evidence>
<dbReference type="Proteomes" id="UP000030746">
    <property type="component" value="Unassembled WGS sequence"/>
</dbReference>
<dbReference type="HOGENOM" id="CLU_2446986_0_0_1"/>
<keyword evidence="1" id="KW-0472">Membrane</keyword>
<feature type="non-terminal residue" evidence="2">
    <location>
        <position position="1"/>
    </location>
</feature>
<keyword evidence="3" id="KW-1185">Reference proteome</keyword>
<evidence type="ECO:0000313" key="3">
    <source>
        <dbReference type="Proteomes" id="UP000030746"/>
    </source>
</evidence>
<sequence length="90" mass="11598">HMYFFYFTYELKWKYLQYMLYFLYELKWKYLQYMLYFLVLSQFVIEMSILFFFFFFFFFFFSFPISPLFFLCFLSLSYFSGLPVFQTLLE</sequence>
<feature type="transmembrane region" description="Helical" evidence="1">
    <location>
        <begin position="68"/>
        <end position="89"/>
    </location>
</feature>
<dbReference type="EMBL" id="KB200406">
    <property type="protein sequence ID" value="ESP01717.1"/>
    <property type="molecule type" value="Genomic_DNA"/>
</dbReference>
<gene>
    <name evidence="2" type="ORF">LOTGIDRAFT_139195</name>
</gene>
<name>V4B6J9_LOTGI</name>
<evidence type="ECO:0000256" key="1">
    <source>
        <dbReference type="SAM" id="Phobius"/>
    </source>
</evidence>
<dbReference type="KEGG" id="lgi:LOTGIDRAFT_139195"/>
<keyword evidence="1" id="KW-1133">Transmembrane helix</keyword>
<protein>
    <submittedName>
        <fullName evidence="2">Uncharacterized protein</fullName>
    </submittedName>
</protein>
<dbReference type="GeneID" id="20234159"/>
<organism evidence="2 3">
    <name type="scientific">Lottia gigantea</name>
    <name type="common">Giant owl limpet</name>
    <dbReference type="NCBI Taxonomy" id="225164"/>
    <lineage>
        <taxon>Eukaryota</taxon>
        <taxon>Metazoa</taxon>
        <taxon>Spiralia</taxon>
        <taxon>Lophotrochozoa</taxon>
        <taxon>Mollusca</taxon>
        <taxon>Gastropoda</taxon>
        <taxon>Patellogastropoda</taxon>
        <taxon>Lottioidea</taxon>
        <taxon>Lottiidae</taxon>
        <taxon>Lottia</taxon>
    </lineage>
</organism>
<reference evidence="2 3" key="1">
    <citation type="journal article" date="2013" name="Nature">
        <title>Insights into bilaterian evolution from three spiralian genomes.</title>
        <authorList>
            <person name="Simakov O."/>
            <person name="Marletaz F."/>
            <person name="Cho S.J."/>
            <person name="Edsinger-Gonzales E."/>
            <person name="Havlak P."/>
            <person name="Hellsten U."/>
            <person name="Kuo D.H."/>
            <person name="Larsson T."/>
            <person name="Lv J."/>
            <person name="Arendt D."/>
            <person name="Savage R."/>
            <person name="Osoegawa K."/>
            <person name="de Jong P."/>
            <person name="Grimwood J."/>
            <person name="Chapman J.A."/>
            <person name="Shapiro H."/>
            <person name="Aerts A."/>
            <person name="Otillar R.P."/>
            <person name="Terry A.Y."/>
            <person name="Boore J.L."/>
            <person name="Grigoriev I.V."/>
            <person name="Lindberg D.R."/>
            <person name="Seaver E.C."/>
            <person name="Weisblat D.A."/>
            <person name="Putnam N.H."/>
            <person name="Rokhsar D.S."/>
        </authorList>
    </citation>
    <scope>NUCLEOTIDE SEQUENCE [LARGE SCALE GENOMIC DNA]</scope>
</reference>
<dbReference type="RefSeq" id="XP_009047607.1">
    <property type="nucleotide sequence ID" value="XM_009049359.1"/>
</dbReference>